<keyword evidence="6" id="KW-1185">Reference proteome</keyword>
<comment type="caution">
    <text evidence="5">The sequence shown here is derived from an EMBL/GenBank/DDBJ whole genome shotgun (WGS) entry which is preliminary data.</text>
</comment>
<dbReference type="InterPro" id="IPR017080">
    <property type="entry name" value="UCP036990_CBS_BON"/>
</dbReference>
<dbReference type="PANTHER" id="PTHR48108">
    <property type="entry name" value="CBS DOMAIN-CONTAINING PROTEIN CBSX2, CHLOROPLASTIC"/>
    <property type="match status" value="1"/>
</dbReference>
<evidence type="ECO:0000256" key="2">
    <source>
        <dbReference type="PROSITE-ProRule" id="PRU00703"/>
    </source>
</evidence>
<dbReference type="SMART" id="SM00116">
    <property type="entry name" value="CBS"/>
    <property type="match status" value="2"/>
</dbReference>
<dbReference type="PROSITE" id="PS50914">
    <property type="entry name" value="BON"/>
    <property type="match status" value="1"/>
</dbReference>
<evidence type="ECO:0000259" key="3">
    <source>
        <dbReference type="PROSITE" id="PS50914"/>
    </source>
</evidence>
<keyword evidence="1" id="KW-0677">Repeat</keyword>
<feature type="domain" description="CBS" evidence="4">
    <location>
        <begin position="1"/>
        <end position="57"/>
    </location>
</feature>
<evidence type="ECO:0000313" key="6">
    <source>
        <dbReference type="Proteomes" id="UP001165269"/>
    </source>
</evidence>
<protein>
    <submittedName>
        <fullName evidence="5">CBS domain-containing protein</fullName>
    </submittedName>
</protein>
<feature type="domain" description="BON" evidence="3">
    <location>
        <begin position="141"/>
        <end position="209"/>
    </location>
</feature>
<dbReference type="InterPro" id="IPR007055">
    <property type="entry name" value="BON_dom"/>
</dbReference>
<keyword evidence="2" id="KW-0129">CBS domain</keyword>
<gene>
    <name evidence="5" type="ORF">MQP27_44510</name>
</gene>
<dbReference type="PROSITE" id="PS51371">
    <property type="entry name" value="CBS"/>
    <property type="match status" value="2"/>
</dbReference>
<proteinExistence type="predicted"/>
<dbReference type="InterPro" id="IPR000644">
    <property type="entry name" value="CBS_dom"/>
</dbReference>
<organism evidence="5 6">
    <name type="scientific">Streptomyces cylindrosporus</name>
    <dbReference type="NCBI Taxonomy" id="2927583"/>
    <lineage>
        <taxon>Bacteria</taxon>
        <taxon>Bacillati</taxon>
        <taxon>Actinomycetota</taxon>
        <taxon>Actinomycetes</taxon>
        <taxon>Kitasatosporales</taxon>
        <taxon>Streptomycetaceae</taxon>
        <taxon>Streptomyces</taxon>
    </lineage>
</organism>
<dbReference type="Proteomes" id="UP001165269">
    <property type="component" value="Unassembled WGS sequence"/>
</dbReference>
<dbReference type="Gene3D" id="3.10.580.10">
    <property type="entry name" value="CBS-domain"/>
    <property type="match status" value="1"/>
</dbReference>
<dbReference type="Pfam" id="PF04972">
    <property type="entry name" value="BON"/>
    <property type="match status" value="1"/>
</dbReference>
<accession>A0ABS9YLK4</accession>
<name>A0ABS9YLK4_9ACTN</name>
<dbReference type="EMBL" id="JALDAY010000018">
    <property type="protein sequence ID" value="MCI3278153.1"/>
    <property type="molecule type" value="Genomic_DNA"/>
</dbReference>
<dbReference type="Pfam" id="PF00571">
    <property type="entry name" value="CBS"/>
    <property type="match status" value="2"/>
</dbReference>
<dbReference type="PIRSF" id="PIRSF036990">
    <property type="entry name" value="UCP036990_CBS_BON"/>
    <property type="match status" value="1"/>
</dbReference>
<dbReference type="PANTHER" id="PTHR48108:SF26">
    <property type="entry name" value="CBS DOMAIN-CONTAINING PROTEIN DDB_G0289609"/>
    <property type="match status" value="1"/>
</dbReference>
<feature type="domain" description="CBS" evidence="4">
    <location>
        <begin position="88"/>
        <end position="145"/>
    </location>
</feature>
<evidence type="ECO:0000313" key="5">
    <source>
        <dbReference type="EMBL" id="MCI3278153.1"/>
    </source>
</evidence>
<dbReference type="Gene3D" id="3.30.1340.30">
    <property type="match status" value="1"/>
</dbReference>
<evidence type="ECO:0000256" key="1">
    <source>
        <dbReference type="ARBA" id="ARBA00022737"/>
    </source>
</evidence>
<evidence type="ECO:0000259" key="4">
    <source>
        <dbReference type="PROSITE" id="PS51371"/>
    </source>
</evidence>
<sequence>MTHEVVRAHGETSFKAVARLLADNRISGLPVVDDEEKVVGVISETDLLQHQTLQVQGYGRRHVSRPKVARSAWAAAARAPARTADHLMTRPAITATPEHYVTEAARIMREHGVERLPVVDDEGRLVGIVTRGDLLRVFLRTDEDIRREVTRRVALGLDVPRYVVDVGVDAGVVTLRGHLERRDNAELAARIADRVDGVVAVDSRLTHRPNGTRARAAVGTSGHM</sequence>
<dbReference type="CDD" id="cd04586">
    <property type="entry name" value="CBS_pair_BON_assoc"/>
    <property type="match status" value="1"/>
</dbReference>
<dbReference type="InterPro" id="IPR046342">
    <property type="entry name" value="CBS_dom_sf"/>
</dbReference>
<dbReference type="RefSeq" id="WP_242776513.1">
    <property type="nucleotide sequence ID" value="NZ_JALDAY010000018.1"/>
</dbReference>
<dbReference type="SUPFAM" id="SSF54631">
    <property type="entry name" value="CBS-domain pair"/>
    <property type="match status" value="1"/>
</dbReference>
<reference evidence="5" key="1">
    <citation type="submission" date="2022-03" db="EMBL/GenBank/DDBJ databases">
        <title>Streptomyces 7R015 and 7R016 isolated from Barleria lupulina in Thailand.</title>
        <authorList>
            <person name="Kanchanasin P."/>
            <person name="Phongsopitanun W."/>
            <person name="Tanasupawat S."/>
        </authorList>
    </citation>
    <scope>NUCLEOTIDE SEQUENCE</scope>
    <source>
        <strain evidence="5">7R015</strain>
    </source>
</reference>
<dbReference type="InterPro" id="IPR051462">
    <property type="entry name" value="CBS_domain-containing"/>
</dbReference>